<reference evidence="7" key="2">
    <citation type="submission" date="2023-06" db="EMBL/GenBank/DDBJ databases">
        <authorList>
            <person name="Lucena T."/>
            <person name="Sun Q."/>
        </authorList>
    </citation>
    <scope>NUCLEOTIDE SEQUENCE</scope>
    <source>
        <strain evidence="7">CECT 8869</strain>
    </source>
</reference>
<dbReference type="SUPFAM" id="SSF75005">
    <property type="entry name" value="Arabinanase/levansucrase/invertase"/>
    <property type="match status" value="1"/>
</dbReference>
<dbReference type="InterPro" id="IPR006710">
    <property type="entry name" value="Glyco_hydro_43"/>
</dbReference>
<evidence type="ECO:0000256" key="3">
    <source>
        <dbReference type="ARBA" id="ARBA00022801"/>
    </source>
</evidence>
<comment type="caution">
    <text evidence="7">The sequence shown here is derived from an EMBL/GenBank/DDBJ whole genome shotgun (WGS) entry which is preliminary data.</text>
</comment>
<dbReference type="Proteomes" id="UP001168579">
    <property type="component" value="Unassembled WGS sequence"/>
</dbReference>
<keyword evidence="4" id="KW-0119">Carbohydrate metabolism</keyword>
<dbReference type="PROSITE" id="PS51257">
    <property type="entry name" value="PROKAR_LIPOPROTEIN"/>
    <property type="match status" value="1"/>
</dbReference>
<evidence type="ECO:0000256" key="6">
    <source>
        <dbReference type="RuleBase" id="RU361187"/>
    </source>
</evidence>
<dbReference type="PANTHER" id="PTHR43772">
    <property type="entry name" value="ENDO-1,4-BETA-XYLANASE"/>
    <property type="match status" value="1"/>
</dbReference>
<gene>
    <name evidence="7" type="ORF">Q2T41_05855</name>
</gene>
<comment type="similarity">
    <text evidence="1 6">Belongs to the glycosyl hydrolase 43 family.</text>
</comment>
<dbReference type="InterPro" id="IPR023296">
    <property type="entry name" value="Glyco_hydro_beta-prop_sf"/>
</dbReference>
<keyword evidence="2" id="KW-0624">Polysaccharide degradation</keyword>
<dbReference type="Pfam" id="PF04616">
    <property type="entry name" value="Glyco_hydro_43"/>
    <property type="match status" value="1"/>
</dbReference>
<evidence type="ECO:0000256" key="5">
    <source>
        <dbReference type="ARBA" id="ARBA00023295"/>
    </source>
</evidence>
<dbReference type="CDD" id="cd08991">
    <property type="entry name" value="GH43_HoAraf43-like"/>
    <property type="match status" value="1"/>
</dbReference>
<keyword evidence="2" id="KW-0858">Xylan degradation</keyword>
<dbReference type="RefSeq" id="WP_304435299.1">
    <property type="nucleotide sequence ID" value="NZ_JAUKUC010000001.1"/>
</dbReference>
<keyword evidence="5 6" id="KW-0326">Glycosidase</keyword>
<evidence type="ECO:0000313" key="7">
    <source>
        <dbReference type="EMBL" id="MDO1512176.1"/>
    </source>
</evidence>
<protein>
    <submittedName>
        <fullName evidence="7">Glycoside hydrolase family 43 protein</fullName>
    </submittedName>
</protein>
<organism evidence="7 8">
    <name type="scientific">Maribacter confluentis</name>
    <dbReference type="NCBI Taxonomy" id="1656093"/>
    <lineage>
        <taxon>Bacteria</taxon>
        <taxon>Pseudomonadati</taxon>
        <taxon>Bacteroidota</taxon>
        <taxon>Flavobacteriia</taxon>
        <taxon>Flavobacteriales</taxon>
        <taxon>Flavobacteriaceae</taxon>
        <taxon>Maribacter</taxon>
    </lineage>
</organism>
<evidence type="ECO:0000256" key="4">
    <source>
        <dbReference type="ARBA" id="ARBA00023277"/>
    </source>
</evidence>
<dbReference type="Gene3D" id="2.115.10.20">
    <property type="entry name" value="Glycosyl hydrolase domain, family 43"/>
    <property type="match status" value="1"/>
</dbReference>
<keyword evidence="3 6" id="KW-0378">Hydrolase</keyword>
<evidence type="ECO:0000256" key="1">
    <source>
        <dbReference type="ARBA" id="ARBA00009865"/>
    </source>
</evidence>
<evidence type="ECO:0000256" key="2">
    <source>
        <dbReference type="ARBA" id="ARBA00022651"/>
    </source>
</evidence>
<name>A0ABT8RPW2_9FLAO</name>
<proteinExistence type="inferred from homology"/>
<evidence type="ECO:0000313" key="8">
    <source>
        <dbReference type="Proteomes" id="UP001168579"/>
    </source>
</evidence>
<sequence length="376" mass="42204">MIKRTITIVVFTCILIACKGELKSKNVNDSLTYTNPLNVAFGDPYVLDNGNGTYYMYGTGGGAKDGFATYSSTNLVDWNFEGQVYFGNTEGTWNLKSFWAPEVCKIDGKYYLFYSADKKDNPTNELETFSIGVAVADNPTGPFLDIMDEPLFDPGYPIIDANVFQDDNQKYYLYYSRACYQHAVESEVADWAKKEGLYDEIEESWVYGIELAPDFKSVIGDPVLLLRPPTSMSDKNAEWESRSVTSKEINRRWTEGSFTFKNEGKYYMMYSANHYAGPNYAVGYATSQHPLGPYIKADNNPVLEKNNDKGGKVTGTGHNMVLFLEGGKKMYAVYHGRTTETGENRVVFMDELVITEGGKLMVKGPSTNPVDHPFNK</sequence>
<dbReference type="PANTHER" id="PTHR43772:SF2">
    <property type="entry name" value="PUTATIVE (AFU_ORTHOLOGUE AFUA_2G04480)-RELATED"/>
    <property type="match status" value="1"/>
</dbReference>
<dbReference type="EMBL" id="JAUKUC010000001">
    <property type="protein sequence ID" value="MDO1512176.1"/>
    <property type="molecule type" value="Genomic_DNA"/>
</dbReference>
<accession>A0ABT8RPW2</accession>
<reference evidence="7" key="1">
    <citation type="journal article" date="2014" name="Int. J. Syst. Evol. Microbiol.">
        <title>Complete genome of a new Firmicutes species belonging to the dominant human colonic microbiota ('Ruminococcus bicirculans') reveals two chromosomes and a selective capacity to utilize plant glucans.</title>
        <authorList>
            <consortium name="NISC Comparative Sequencing Program"/>
            <person name="Wegmann U."/>
            <person name="Louis P."/>
            <person name="Goesmann A."/>
            <person name="Henrissat B."/>
            <person name="Duncan S.H."/>
            <person name="Flint H.J."/>
        </authorList>
    </citation>
    <scope>NUCLEOTIDE SEQUENCE</scope>
    <source>
        <strain evidence="7">CECT 8869</strain>
    </source>
</reference>
<dbReference type="GO" id="GO:0016787">
    <property type="term" value="F:hydrolase activity"/>
    <property type="evidence" value="ECO:0007669"/>
    <property type="project" value="UniProtKB-KW"/>
</dbReference>
<keyword evidence="8" id="KW-1185">Reference proteome</keyword>
<dbReference type="InterPro" id="IPR052176">
    <property type="entry name" value="Glycosyl_Hydrlase_43_Enz"/>
</dbReference>